<dbReference type="Proteomes" id="UP000283530">
    <property type="component" value="Unassembled WGS sequence"/>
</dbReference>
<keyword evidence="2" id="KW-1185">Reference proteome</keyword>
<gene>
    <name evidence="1" type="ORF">CKAN_01492800</name>
</gene>
<sequence>MAHMVLQVQTIKNLPSEHWSPTPQDVHKLNIDGSFNHANGFAGIVGRRDPPQPSWPSLLPRSLTHPWRPNSKLYSEAYNYVLKGVSQTS</sequence>
<accession>A0A443P5M8</accession>
<organism evidence="1 2">
    <name type="scientific">Cinnamomum micranthum f. kanehirae</name>
    <dbReference type="NCBI Taxonomy" id="337451"/>
    <lineage>
        <taxon>Eukaryota</taxon>
        <taxon>Viridiplantae</taxon>
        <taxon>Streptophyta</taxon>
        <taxon>Embryophyta</taxon>
        <taxon>Tracheophyta</taxon>
        <taxon>Spermatophyta</taxon>
        <taxon>Magnoliopsida</taxon>
        <taxon>Magnoliidae</taxon>
        <taxon>Laurales</taxon>
        <taxon>Lauraceae</taxon>
        <taxon>Cinnamomum</taxon>
    </lineage>
</organism>
<reference evidence="1 2" key="1">
    <citation type="journal article" date="2019" name="Nat. Plants">
        <title>Stout camphor tree genome fills gaps in understanding of flowering plant genome evolution.</title>
        <authorList>
            <person name="Chaw S.M."/>
            <person name="Liu Y.C."/>
            <person name="Wu Y.W."/>
            <person name="Wang H.Y."/>
            <person name="Lin C.I."/>
            <person name="Wu C.S."/>
            <person name="Ke H.M."/>
            <person name="Chang L.Y."/>
            <person name="Hsu C.Y."/>
            <person name="Yang H.T."/>
            <person name="Sudianto E."/>
            <person name="Hsu M.H."/>
            <person name="Wu K.P."/>
            <person name="Wang L.N."/>
            <person name="Leebens-Mack J.H."/>
            <person name="Tsai I.J."/>
        </authorList>
    </citation>
    <scope>NUCLEOTIDE SEQUENCE [LARGE SCALE GENOMIC DNA]</scope>
    <source>
        <strain evidence="2">cv. Chaw 1501</strain>
        <tissue evidence="1">Young leaves</tissue>
    </source>
</reference>
<name>A0A443P5M8_9MAGN</name>
<evidence type="ECO:0000313" key="2">
    <source>
        <dbReference type="Proteomes" id="UP000283530"/>
    </source>
</evidence>
<protein>
    <submittedName>
        <fullName evidence="1">Uncharacterized protein</fullName>
    </submittedName>
</protein>
<dbReference type="AlphaFoldDB" id="A0A443P5M8"/>
<evidence type="ECO:0000313" key="1">
    <source>
        <dbReference type="EMBL" id="RWR86046.1"/>
    </source>
</evidence>
<proteinExistence type="predicted"/>
<comment type="caution">
    <text evidence="1">The sequence shown here is derived from an EMBL/GenBank/DDBJ whole genome shotgun (WGS) entry which is preliminary data.</text>
</comment>
<dbReference type="EMBL" id="QPKB01000005">
    <property type="protein sequence ID" value="RWR86046.1"/>
    <property type="molecule type" value="Genomic_DNA"/>
</dbReference>